<keyword evidence="4" id="KW-1185">Reference proteome</keyword>
<accession>E9GV87</accession>
<dbReference type="InParanoid" id="E9GV87"/>
<dbReference type="Pfam" id="PF14529">
    <property type="entry name" value="Exo_endo_phos_2"/>
    <property type="match status" value="1"/>
</dbReference>
<protein>
    <recommendedName>
        <fullName evidence="2">Endonuclease/exonuclease/phosphatase domain-containing protein</fullName>
    </recommendedName>
</protein>
<dbReference type="Proteomes" id="UP000000305">
    <property type="component" value="Unassembled WGS sequence"/>
</dbReference>
<dbReference type="EMBL" id="GL732567">
    <property type="protein sequence ID" value="EFX76653.1"/>
    <property type="molecule type" value="Genomic_DNA"/>
</dbReference>
<evidence type="ECO:0000313" key="4">
    <source>
        <dbReference type="Proteomes" id="UP000000305"/>
    </source>
</evidence>
<reference evidence="3 4" key="1">
    <citation type="journal article" date="2011" name="Science">
        <title>The ecoresponsive genome of Daphnia pulex.</title>
        <authorList>
            <person name="Colbourne J.K."/>
            <person name="Pfrender M.E."/>
            <person name="Gilbert D."/>
            <person name="Thomas W.K."/>
            <person name="Tucker A."/>
            <person name="Oakley T.H."/>
            <person name="Tokishita S."/>
            <person name="Aerts A."/>
            <person name="Arnold G.J."/>
            <person name="Basu M.K."/>
            <person name="Bauer D.J."/>
            <person name="Caceres C.E."/>
            <person name="Carmel L."/>
            <person name="Casola C."/>
            <person name="Choi J.H."/>
            <person name="Detter J.C."/>
            <person name="Dong Q."/>
            <person name="Dusheyko S."/>
            <person name="Eads B.D."/>
            <person name="Frohlich T."/>
            <person name="Geiler-Samerotte K.A."/>
            <person name="Gerlach D."/>
            <person name="Hatcher P."/>
            <person name="Jogdeo S."/>
            <person name="Krijgsveld J."/>
            <person name="Kriventseva E.V."/>
            <person name="Kultz D."/>
            <person name="Laforsch C."/>
            <person name="Lindquist E."/>
            <person name="Lopez J."/>
            <person name="Manak J.R."/>
            <person name="Muller J."/>
            <person name="Pangilinan J."/>
            <person name="Patwardhan R.P."/>
            <person name="Pitluck S."/>
            <person name="Pritham E.J."/>
            <person name="Rechtsteiner A."/>
            <person name="Rho M."/>
            <person name="Rogozin I.B."/>
            <person name="Sakarya O."/>
            <person name="Salamov A."/>
            <person name="Schaack S."/>
            <person name="Shapiro H."/>
            <person name="Shiga Y."/>
            <person name="Skalitzky C."/>
            <person name="Smith Z."/>
            <person name="Souvorov A."/>
            <person name="Sung W."/>
            <person name="Tang Z."/>
            <person name="Tsuchiya D."/>
            <person name="Tu H."/>
            <person name="Vos H."/>
            <person name="Wang M."/>
            <person name="Wolf Y.I."/>
            <person name="Yamagata H."/>
            <person name="Yamada T."/>
            <person name="Ye Y."/>
            <person name="Shaw J.R."/>
            <person name="Andrews J."/>
            <person name="Crease T.J."/>
            <person name="Tang H."/>
            <person name="Lucas S.M."/>
            <person name="Robertson H.M."/>
            <person name="Bork P."/>
            <person name="Koonin E.V."/>
            <person name="Zdobnov E.M."/>
            <person name="Grigoriev I.V."/>
            <person name="Lynch M."/>
            <person name="Boore J.L."/>
        </authorList>
    </citation>
    <scope>NUCLEOTIDE SEQUENCE [LARGE SCALE GENOMIC DNA]</scope>
</reference>
<dbReference type="InterPro" id="IPR005135">
    <property type="entry name" value="Endo/exonuclease/phosphatase"/>
</dbReference>
<dbReference type="PANTHER" id="PTHR33273:SF2">
    <property type="entry name" value="ENDONUCLEASE_EXONUCLEASE_PHOSPHATASE DOMAIN-CONTAINING PROTEIN"/>
    <property type="match status" value="1"/>
</dbReference>
<dbReference type="KEGG" id="dpx:DAPPUDRAFT_322206"/>
<feature type="domain" description="Endonuclease/exonuclease/phosphatase" evidence="2">
    <location>
        <begin position="140"/>
        <end position="254"/>
    </location>
</feature>
<dbReference type="OrthoDB" id="6356366at2759"/>
<proteinExistence type="predicted"/>
<dbReference type="HOGENOM" id="CLU_040843_0_0_1"/>
<feature type="region of interest" description="Disordered" evidence="1">
    <location>
        <begin position="487"/>
        <end position="512"/>
    </location>
</feature>
<dbReference type="Gene3D" id="3.60.10.10">
    <property type="entry name" value="Endonuclease/exonuclease/phosphatase"/>
    <property type="match status" value="1"/>
</dbReference>
<dbReference type="GO" id="GO:0003824">
    <property type="term" value="F:catalytic activity"/>
    <property type="evidence" value="ECO:0007669"/>
    <property type="project" value="InterPro"/>
</dbReference>
<dbReference type="InterPro" id="IPR036691">
    <property type="entry name" value="Endo/exonu/phosph_ase_sf"/>
</dbReference>
<dbReference type="SUPFAM" id="SSF56219">
    <property type="entry name" value="DNase I-like"/>
    <property type="match status" value="1"/>
</dbReference>
<dbReference type="eggNOG" id="ENOG502S130">
    <property type="taxonomic scope" value="Eukaryota"/>
</dbReference>
<evidence type="ECO:0000259" key="2">
    <source>
        <dbReference type="Pfam" id="PF14529"/>
    </source>
</evidence>
<sequence>MPRADKSCKQVPYPLQLIMNTKKATYHLIQQPTSLKCIQINLRHCSAASTVLETTILEEGVDIALIQEPYAHFNATQQNIFVPNIPQGYKWHHNLKNHDHAYGACIISKDQFKSIPIQFPEEFENNAAGIEIKLENTSLCFVSLYCRPSVRNQEKLIKMVMNRLGRQLPNSILAIDINERNKIWGSSSTTQIGQSLEQIISAHNLNIANRDPAECSCIPPGTSFIDVTAVGDKTNIAYWDYLNQPSMSDHPYIIFGLTLTSQQRRRNNNRTKRRTVPPADQIDQTKFLESLKGTTDPPLASNEITPISTRETTTANQRKIFEEEVEKLTTDIQQAAKHSRTRNVEKTSQAAVKPFWNEKLHDMRKKCRAAYRRWGRAKEKCETAKFTAIYRTAYQKLAAEFKKSLKEEKNRTWRKFCTENLNKDMMAAIRTITAKQHKTGSLTALMTADGKLESDPGKLTRMMASYLIKLDPPSKAEHLTTIEYVEKETTERSVSNEETSLPKSAWRSKREP</sequence>
<name>E9GV87_DAPPU</name>
<dbReference type="PhylomeDB" id="E9GV87"/>
<organism evidence="3 4">
    <name type="scientific">Daphnia pulex</name>
    <name type="common">Water flea</name>
    <dbReference type="NCBI Taxonomy" id="6669"/>
    <lineage>
        <taxon>Eukaryota</taxon>
        <taxon>Metazoa</taxon>
        <taxon>Ecdysozoa</taxon>
        <taxon>Arthropoda</taxon>
        <taxon>Crustacea</taxon>
        <taxon>Branchiopoda</taxon>
        <taxon>Diplostraca</taxon>
        <taxon>Cladocera</taxon>
        <taxon>Anomopoda</taxon>
        <taxon>Daphniidae</taxon>
        <taxon>Daphnia</taxon>
    </lineage>
</organism>
<dbReference type="AlphaFoldDB" id="E9GV87"/>
<evidence type="ECO:0000313" key="3">
    <source>
        <dbReference type="EMBL" id="EFX76653.1"/>
    </source>
</evidence>
<evidence type="ECO:0000256" key="1">
    <source>
        <dbReference type="SAM" id="MobiDB-lite"/>
    </source>
</evidence>
<dbReference type="PANTHER" id="PTHR33273">
    <property type="entry name" value="DOMAIN-CONTAINING PROTEIN, PUTATIVE-RELATED"/>
    <property type="match status" value="1"/>
</dbReference>
<gene>
    <name evidence="3" type="ORF">DAPPUDRAFT_322206</name>
</gene>